<dbReference type="Proteomes" id="UP000230233">
    <property type="component" value="Chromosome V"/>
</dbReference>
<dbReference type="OrthoDB" id="205662at2759"/>
<evidence type="ECO:0000256" key="7">
    <source>
        <dbReference type="SAM" id="MobiDB-lite"/>
    </source>
</evidence>
<evidence type="ECO:0000313" key="9">
    <source>
        <dbReference type="EMBL" id="PIC30661.1"/>
    </source>
</evidence>
<feature type="compositionally biased region" description="Low complexity" evidence="7">
    <location>
        <begin position="592"/>
        <end position="615"/>
    </location>
</feature>
<dbReference type="STRING" id="1611254.A0A2G5TU86"/>
<dbReference type="Gene3D" id="1.25.10.10">
    <property type="entry name" value="Leucine-rich Repeat Variant"/>
    <property type="match status" value="2"/>
</dbReference>
<feature type="repeat" description="HEAT" evidence="6">
    <location>
        <begin position="460"/>
        <end position="498"/>
    </location>
</feature>
<feature type="domain" description="TOG" evidence="8">
    <location>
        <begin position="287"/>
        <end position="529"/>
    </location>
</feature>
<dbReference type="GO" id="GO:0051010">
    <property type="term" value="F:microtubule plus-end binding"/>
    <property type="evidence" value="ECO:0007669"/>
    <property type="project" value="InterPro"/>
</dbReference>
<dbReference type="InterPro" id="IPR016024">
    <property type="entry name" value="ARM-type_fold"/>
</dbReference>
<dbReference type="EMBL" id="PDUG01000005">
    <property type="protein sequence ID" value="PIC30661.1"/>
    <property type="molecule type" value="Genomic_DNA"/>
</dbReference>
<dbReference type="GO" id="GO:0005856">
    <property type="term" value="C:cytoskeleton"/>
    <property type="evidence" value="ECO:0007669"/>
    <property type="project" value="UniProtKB-SubCell"/>
</dbReference>
<evidence type="ECO:0000256" key="3">
    <source>
        <dbReference type="ARBA" id="ARBA00022737"/>
    </source>
</evidence>
<dbReference type="InterPro" id="IPR011989">
    <property type="entry name" value="ARM-like"/>
</dbReference>
<organism evidence="9 10">
    <name type="scientific">Caenorhabditis nigoni</name>
    <dbReference type="NCBI Taxonomy" id="1611254"/>
    <lineage>
        <taxon>Eukaryota</taxon>
        <taxon>Metazoa</taxon>
        <taxon>Ecdysozoa</taxon>
        <taxon>Nematoda</taxon>
        <taxon>Chromadorea</taxon>
        <taxon>Rhabditida</taxon>
        <taxon>Rhabditina</taxon>
        <taxon>Rhabditomorpha</taxon>
        <taxon>Rhabditoidea</taxon>
        <taxon>Rhabditidae</taxon>
        <taxon>Peloderinae</taxon>
        <taxon>Caenorhabditis</taxon>
    </lineage>
</organism>
<feature type="compositionally biased region" description="Polar residues" evidence="7">
    <location>
        <begin position="247"/>
        <end position="261"/>
    </location>
</feature>
<feature type="region of interest" description="Disordered" evidence="7">
    <location>
        <begin position="540"/>
        <end position="768"/>
    </location>
</feature>
<dbReference type="GO" id="GO:0061863">
    <property type="term" value="F:microtubule plus end polymerase"/>
    <property type="evidence" value="ECO:0007669"/>
    <property type="project" value="InterPro"/>
</dbReference>
<dbReference type="PRINTS" id="PR01217">
    <property type="entry name" value="PRICHEXTENSN"/>
</dbReference>
<dbReference type="GO" id="GO:0030951">
    <property type="term" value="P:establishment or maintenance of microtubule cytoskeleton polarity"/>
    <property type="evidence" value="ECO:0007669"/>
    <property type="project" value="InterPro"/>
</dbReference>
<dbReference type="InterPro" id="IPR024395">
    <property type="entry name" value="CLASP_N_dom"/>
</dbReference>
<dbReference type="SUPFAM" id="SSF48371">
    <property type="entry name" value="ARM repeat"/>
    <property type="match status" value="1"/>
</dbReference>
<sequence length="768" mass="82358">MDEWSILDEVDVVARWPADHKKAVLEAGAKWKERKEGLEALNTIIEQNPRLSTATMTIYGELMDEIRKILDRESNIVVVTTAIRTVELLAKGLRSKFAGFIGMVVPFLIKRAKDKKKNVRVAILAAMAAVADTTSAERLQKDVIEWFGIPSPESKQTLLAFLFAYWCRQFHPDIPFVKAVAPLVVKASSESDVTVRDKACQALGALKRLMGDAISAFLVPISAETAKMEKIQQYVDEAAEEFRKFQESQPKTGASTDNGTTVAEEGSSEGVQNSEGAATSSVMDPWDISDPEDVAKKIDKSVESQLLDKNWKERVAGGESVKKSMDGILRIELSERLLELLKTLIKIIEKDVNVNVAALAAQILTDCAKKARFSFASIAHRSFPVVFDKLKDKKAVLRDALVEYCDEAANTTPLSAYSESVITALGSKNPQTRQQTALFLARFYAKNDTKTVEIDVVKQLGEHILKTINDADKEVREAALRIVAAIQKSLGETVAKRLMADVYEDKLKAEKIPTIIDELVKEYGSSATPEMLRLAKHYKLGSAPSRPPPTAARPASTSSRPASTAARPASTASRPPAVRSSAPSAPAPRPPTATVTRRAPSPKVAPPTATVAPKKFVARPAPNFGTKPRGTVAPTPAATVPPANQRPGTAGRAPPTSASSSSRPTSSGGPVRIQPVKPNVVRHTTVAPRATVPPGPAKPIGIARPMTSTSSGAPATTTSSRSRIAAPSSSRPGTASGIARPPSNSRIARPPGSGTSSRPGSRPASRNE</sequence>
<evidence type="ECO:0000313" key="10">
    <source>
        <dbReference type="Proteomes" id="UP000230233"/>
    </source>
</evidence>
<feature type="compositionally biased region" description="Low complexity" evidence="7">
    <location>
        <begin position="631"/>
        <end position="669"/>
    </location>
</feature>
<dbReference type="AlphaFoldDB" id="A0A2G5TU86"/>
<feature type="compositionally biased region" description="Low complexity" evidence="7">
    <location>
        <begin position="707"/>
        <end position="732"/>
    </location>
</feature>
<dbReference type="Pfam" id="PF12348">
    <property type="entry name" value="CLASP_N"/>
    <property type="match status" value="1"/>
</dbReference>
<evidence type="ECO:0000256" key="1">
    <source>
        <dbReference type="ARBA" id="ARBA00004245"/>
    </source>
</evidence>
<feature type="compositionally biased region" description="Low complexity" evidence="7">
    <location>
        <begin position="748"/>
        <end position="768"/>
    </location>
</feature>
<dbReference type="InterPro" id="IPR034085">
    <property type="entry name" value="TOG"/>
</dbReference>
<proteinExistence type="inferred from homology"/>
<dbReference type="GO" id="GO:0046785">
    <property type="term" value="P:microtubule polymerization"/>
    <property type="evidence" value="ECO:0007669"/>
    <property type="project" value="InterPro"/>
</dbReference>
<comment type="caution">
    <text evidence="9">The sequence shown here is derived from an EMBL/GenBank/DDBJ whole genome shotgun (WGS) entry which is preliminary data.</text>
</comment>
<keyword evidence="4" id="KW-0206">Cytoskeleton</keyword>
<keyword evidence="3" id="KW-0677">Repeat</keyword>
<feature type="repeat" description="HEAT" evidence="6">
    <location>
        <begin position="104"/>
        <end position="142"/>
    </location>
</feature>
<dbReference type="PANTHER" id="PTHR12609">
    <property type="entry name" value="MICROTUBULE ASSOCIATED PROTEIN XMAP215"/>
    <property type="match status" value="1"/>
</dbReference>
<dbReference type="Pfam" id="PF21041">
    <property type="entry name" value="XMAP215_CLASP_TOG"/>
    <property type="match status" value="1"/>
</dbReference>
<feature type="domain" description="TOG" evidence="8">
    <location>
        <begin position="5"/>
        <end position="244"/>
    </location>
</feature>
<feature type="region of interest" description="Disordered" evidence="7">
    <location>
        <begin position="242"/>
        <end position="286"/>
    </location>
</feature>
<dbReference type="PROSITE" id="PS50077">
    <property type="entry name" value="HEAT_REPEAT"/>
    <property type="match status" value="2"/>
</dbReference>
<name>A0A2G5TU86_9PELO</name>
<feature type="compositionally biased region" description="Low complexity" evidence="7">
    <location>
        <begin position="552"/>
        <end position="584"/>
    </location>
</feature>
<keyword evidence="2" id="KW-0963">Cytoplasm</keyword>
<dbReference type="GO" id="GO:0007051">
    <property type="term" value="P:spindle organization"/>
    <property type="evidence" value="ECO:0007669"/>
    <property type="project" value="InterPro"/>
</dbReference>
<evidence type="ECO:0000259" key="8">
    <source>
        <dbReference type="SMART" id="SM01349"/>
    </source>
</evidence>
<dbReference type="InterPro" id="IPR045110">
    <property type="entry name" value="XMAP215"/>
</dbReference>
<accession>A0A2G5TU86</accession>
<protein>
    <recommendedName>
        <fullName evidence="8">TOG domain-containing protein</fullName>
    </recommendedName>
</protein>
<dbReference type="SMART" id="SM01349">
    <property type="entry name" value="TOG"/>
    <property type="match status" value="2"/>
</dbReference>
<keyword evidence="10" id="KW-1185">Reference proteome</keyword>
<comment type="similarity">
    <text evidence="5">Belongs to the TOG/XMAP215 family.</text>
</comment>
<comment type="subcellular location">
    <subcellularLocation>
        <location evidence="1">Cytoplasm</location>
        <location evidence="1">Cytoskeleton</location>
    </subcellularLocation>
</comment>
<dbReference type="InterPro" id="IPR021133">
    <property type="entry name" value="HEAT_type_2"/>
</dbReference>
<dbReference type="FunFam" id="1.25.10.10:FF:001273">
    <property type="entry name" value="Protein CBG21459"/>
    <property type="match status" value="1"/>
</dbReference>
<evidence type="ECO:0000256" key="4">
    <source>
        <dbReference type="ARBA" id="ARBA00023212"/>
    </source>
</evidence>
<feature type="compositionally biased region" description="Polar residues" evidence="7">
    <location>
        <begin position="269"/>
        <end position="282"/>
    </location>
</feature>
<evidence type="ECO:0000256" key="5">
    <source>
        <dbReference type="ARBA" id="ARBA00025722"/>
    </source>
</evidence>
<evidence type="ECO:0000256" key="2">
    <source>
        <dbReference type="ARBA" id="ARBA00022490"/>
    </source>
</evidence>
<gene>
    <name evidence="9" type="primary">Cnig_chr_V.g21830</name>
    <name evidence="9" type="ORF">B9Z55_021830</name>
</gene>
<dbReference type="InterPro" id="IPR048491">
    <property type="entry name" value="XMAP215_CLASP_TOG"/>
</dbReference>
<reference evidence="10" key="1">
    <citation type="submission" date="2017-10" db="EMBL/GenBank/DDBJ databases">
        <title>Rapid genome shrinkage in a self-fertile nematode reveals novel sperm competition proteins.</title>
        <authorList>
            <person name="Yin D."/>
            <person name="Schwarz E.M."/>
            <person name="Thomas C.G."/>
            <person name="Felde R.L."/>
            <person name="Korf I.F."/>
            <person name="Cutter A.D."/>
            <person name="Schartner C.M."/>
            <person name="Ralston E.J."/>
            <person name="Meyer B.J."/>
            <person name="Haag E.S."/>
        </authorList>
    </citation>
    <scope>NUCLEOTIDE SEQUENCE [LARGE SCALE GENOMIC DNA]</scope>
    <source>
        <strain evidence="10">JU1422</strain>
    </source>
</reference>
<evidence type="ECO:0000256" key="6">
    <source>
        <dbReference type="PROSITE-ProRule" id="PRU00103"/>
    </source>
</evidence>